<protein>
    <recommendedName>
        <fullName evidence="3">HTH luxR-type domain-containing protein</fullName>
    </recommendedName>
</protein>
<dbReference type="Proteomes" id="UP000204221">
    <property type="component" value="Chromosome"/>
</dbReference>
<dbReference type="GO" id="GO:0006355">
    <property type="term" value="P:regulation of DNA-templated transcription"/>
    <property type="evidence" value="ECO:0007669"/>
    <property type="project" value="InterPro"/>
</dbReference>
<evidence type="ECO:0000313" key="2">
    <source>
        <dbReference type="Proteomes" id="UP000204221"/>
    </source>
</evidence>
<dbReference type="SUPFAM" id="SSF46894">
    <property type="entry name" value="C-terminal effector domain of the bipartite response regulators"/>
    <property type="match status" value="1"/>
</dbReference>
<dbReference type="KEGG" id="ahg:AHOG_07310"/>
<gene>
    <name evidence="1" type="ORF">AHOG_07310</name>
</gene>
<dbReference type="EMBL" id="CP022521">
    <property type="protein sequence ID" value="ASO19110.1"/>
    <property type="molecule type" value="Genomic_DNA"/>
</dbReference>
<keyword evidence="2" id="KW-1185">Reference proteome</keyword>
<evidence type="ECO:0000313" key="1">
    <source>
        <dbReference type="EMBL" id="ASO19110.1"/>
    </source>
</evidence>
<sequence>MVGEAGGGREAVASTRVLMSAFTVRAHVQRAMTRLEARDRAQLVVIAYQTGPVTGTESPAWTGSSLIVRLDGVGVSNRKAVPPWLRVSLR</sequence>
<reference evidence="1 2" key="1">
    <citation type="submission" date="2017-07" db="EMBL/GenBank/DDBJ databases">
        <title>Complete genome sequence of Actinoalloteichus hoggarensis DSM 45943, type strain of Actinoalloteichus hoggarensis.</title>
        <authorList>
            <person name="Ruckert C."/>
            <person name="Nouioui I."/>
            <person name="Willmese J."/>
            <person name="van Wezel G."/>
            <person name="Klenk H.-P."/>
            <person name="Kalinowski J."/>
            <person name="Zotchev S.B."/>
        </authorList>
    </citation>
    <scope>NUCLEOTIDE SEQUENCE [LARGE SCALE GENOMIC DNA]</scope>
    <source>
        <strain evidence="1 2">DSM 45943</strain>
    </source>
</reference>
<dbReference type="Gene3D" id="1.10.10.10">
    <property type="entry name" value="Winged helix-like DNA-binding domain superfamily/Winged helix DNA-binding domain"/>
    <property type="match status" value="1"/>
</dbReference>
<name>A0A221W008_9PSEU</name>
<dbReference type="AlphaFoldDB" id="A0A221W008"/>
<organism evidence="1 2">
    <name type="scientific">Actinoalloteichus hoggarensis</name>
    <dbReference type="NCBI Taxonomy" id="1470176"/>
    <lineage>
        <taxon>Bacteria</taxon>
        <taxon>Bacillati</taxon>
        <taxon>Actinomycetota</taxon>
        <taxon>Actinomycetes</taxon>
        <taxon>Pseudonocardiales</taxon>
        <taxon>Pseudonocardiaceae</taxon>
        <taxon>Actinoalloteichus</taxon>
    </lineage>
</organism>
<accession>A0A221W008</accession>
<dbReference type="InterPro" id="IPR036388">
    <property type="entry name" value="WH-like_DNA-bd_sf"/>
</dbReference>
<dbReference type="GO" id="GO:0003677">
    <property type="term" value="F:DNA binding"/>
    <property type="evidence" value="ECO:0007669"/>
    <property type="project" value="InterPro"/>
</dbReference>
<evidence type="ECO:0008006" key="3">
    <source>
        <dbReference type="Google" id="ProtNLM"/>
    </source>
</evidence>
<proteinExistence type="predicted"/>
<dbReference type="InterPro" id="IPR016032">
    <property type="entry name" value="Sig_transdc_resp-reg_C-effctor"/>
</dbReference>